<dbReference type="Proteomes" id="UP000005667">
    <property type="component" value="Plasmid AZO_p1"/>
</dbReference>
<dbReference type="InterPro" id="IPR025592">
    <property type="entry name" value="DUF4347"/>
</dbReference>
<dbReference type="InterPro" id="IPR013425">
    <property type="entry name" value="Autotrns_rpt"/>
</dbReference>
<evidence type="ECO:0000259" key="5">
    <source>
        <dbReference type="Pfam" id="PF19077"/>
    </source>
</evidence>
<dbReference type="RefSeq" id="WP_014187935.1">
    <property type="nucleotide sequence ID" value="NC_016585.1"/>
</dbReference>
<gene>
    <name evidence="6" type="ordered locus">AZOLI_p10171</name>
</gene>
<keyword evidence="7" id="KW-1185">Reference proteome</keyword>
<evidence type="ECO:0000259" key="4">
    <source>
        <dbReference type="Pfam" id="PF14252"/>
    </source>
</evidence>
<dbReference type="HOGENOM" id="CLU_225773_0_0_5"/>
<evidence type="ECO:0000256" key="2">
    <source>
        <dbReference type="SAM" id="MobiDB-lite"/>
    </source>
</evidence>
<evidence type="ECO:0000313" key="6">
    <source>
        <dbReference type="EMBL" id="CBS88472.1"/>
    </source>
</evidence>
<dbReference type="Pfam" id="PF13205">
    <property type="entry name" value="Big_5"/>
    <property type="match status" value="1"/>
</dbReference>
<dbReference type="Gene3D" id="2.60.40.10">
    <property type="entry name" value="Immunoglobulins"/>
    <property type="match status" value="5"/>
</dbReference>
<proteinExistence type="predicted"/>
<dbReference type="Pfam" id="PF14252">
    <property type="entry name" value="DUF4347"/>
    <property type="match status" value="1"/>
</dbReference>
<dbReference type="NCBIfam" id="TIGR04534">
    <property type="entry name" value="ELWxxDGT_rpt"/>
    <property type="match status" value="4"/>
</dbReference>
<protein>
    <recommendedName>
        <fullName evidence="8">DUF4347 domain-containing protein</fullName>
    </recommendedName>
</protein>
<keyword evidence="1" id="KW-0732">Signal</keyword>
<feature type="compositionally biased region" description="Gly residues" evidence="2">
    <location>
        <begin position="3178"/>
        <end position="3209"/>
    </location>
</feature>
<dbReference type="InterPro" id="IPR011050">
    <property type="entry name" value="Pectin_lyase_fold/virulence"/>
</dbReference>
<feature type="domain" description="Bacterial Ig-like" evidence="5">
    <location>
        <begin position="2834"/>
        <end position="2926"/>
    </location>
</feature>
<feature type="domain" description="DUF4347" evidence="4">
    <location>
        <begin position="104"/>
        <end position="250"/>
    </location>
</feature>
<organism evidence="6 7">
    <name type="scientific">Azospirillum lipoferum (strain 4B)</name>
    <dbReference type="NCBI Taxonomy" id="862719"/>
    <lineage>
        <taxon>Bacteria</taxon>
        <taxon>Pseudomonadati</taxon>
        <taxon>Pseudomonadota</taxon>
        <taxon>Alphaproteobacteria</taxon>
        <taxon>Rhodospirillales</taxon>
        <taxon>Azospirillaceae</taxon>
        <taxon>Azospirillum</taxon>
    </lineage>
</organism>
<reference evidence="7" key="1">
    <citation type="journal article" date="2011" name="PLoS Genet.">
        <title>Azospirillum genomes reveal transition of bacteria from aquatic to terrestrial environments.</title>
        <authorList>
            <person name="Wisniewski-Dye F."/>
            <person name="Borziak K."/>
            <person name="Khalsa-Moyers G."/>
            <person name="Alexandre G."/>
            <person name="Sukharnikov L.O."/>
            <person name="Wuichet K."/>
            <person name="Hurst G.B."/>
            <person name="McDonald W.H."/>
            <person name="Robertson J.S."/>
            <person name="Barbe V."/>
            <person name="Calteau A."/>
            <person name="Rouy Z."/>
            <person name="Mangenot S."/>
            <person name="Prigent-Combaret C."/>
            <person name="Normand P."/>
            <person name="Boyer M."/>
            <person name="Siguier P."/>
            <person name="Dessaux Y."/>
            <person name="Elmerich C."/>
            <person name="Condemine G."/>
            <person name="Krishnen G."/>
            <person name="Kennedy I."/>
            <person name="Paterson A.H."/>
            <person name="Gonzalez V."/>
            <person name="Mavingui P."/>
            <person name="Zhulin I.B."/>
        </authorList>
    </citation>
    <scope>NUCLEOTIDE SEQUENCE [LARGE SCALE GENOMIC DNA]</scope>
    <source>
        <strain evidence="7">4B</strain>
    </source>
</reference>
<evidence type="ECO:0008006" key="8">
    <source>
        <dbReference type="Google" id="ProtNLM"/>
    </source>
</evidence>
<dbReference type="NCBIfam" id="NF033510">
    <property type="entry name" value="Ca_tandemer"/>
    <property type="match status" value="5"/>
</dbReference>
<feature type="compositionally biased region" description="Low complexity" evidence="2">
    <location>
        <begin position="3241"/>
        <end position="3250"/>
    </location>
</feature>
<feature type="domain" description="Bacterial Ig-like" evidence="5">
    <location>
        <begin position="1954"/>
        <end position="2049"/>
    </location>
</feature>
<feature type="domain" description="Bacterial Ig-like" evidence="5">
    <location>
        <begin position="2057"/>
        <end position="2151"/>
    </location>
</feature>
<feature type="compositionally biased region" description="Polar residues" evidence="2">
    <location>
        <begin position="1960"/>
        <end position="1971"/>
    </location>
</feature>
<dbReference type="EMBL" id="FQ311869">
    <property type="protein sequence ID" value="CBS88472.1"/>
    <property type="molecule type" value="Genomic_DNA"/>
</dbReference>
<feature type="compositionally biased region" description="Gly residues" evidence="2">
    <location>
        <begin position="3147"/>
        <end position="3157"/>
    </location>
</feature>
<feature type="region of interest" description="Disordered" evidence="2">
    <location>
        <begin position="48"/>
        <end position="73"/>
    </location>
</feature>
<accession>G7ZB69</accession>
<dbReference type="InterPro" id="IPR044016">
    <property type="entry name" value="Big_13"/>
</dbReference>
<feature type="region of interest" description="Disordered" evidence="2">
    <location>
        <begin position="3061"/>
        <end position="3157"/>
    </location>
</feature>
<sequence>MSFSFIWTKGSAKKARAAGKPVVRPPLGFALEPRFMFDAAGAATADQATAGDHAADPVAASHDSTDHSAGPSLAQAVAEVTPAATAPVEIRAADPARNDGRKDVVFVETNTAGYQTLVDGVKAGVEVVLLDSNQDGLSQMAEWAKTHTGYDAIHIISHGAEGQISLGSVTLDSATAESRSADLAALGAALKADGDLLLYGCSVASKTGSAFIATLADLSGADVAASTNPTGATAKGGDGLLEFSHGTVADGARSIISFSGFDGLLSTPDTTPPTVDAANSVPAHGTTAVAVDADIVIDFSENIALGTSGKITLYNMTSRLNTAVFDVSTASGGGITLSDGSTLTISGDKLTINPSGILASASQFTVLFTAGSITDTAATPNPIAAVTDGTAYSFTTGIRVIFNGFDNTAGGELFATDGTTSGTFLLKDINPGTNSSDAQAIVLLPNGKMLFSANDGTNGTELWITDGTAAGTVLVKDINGGSGGSNPGLITTLSNGKILFGATDATNGNELWITDGTQAGTTLVKDINPGSGNSSLSNLIALNDGRMLFVADDGTHGRELWITDGTTAGTVLLKDIQVGSSTSNLSNFTKLSNGSVLFLADDGTNGQEPWITDGTTAGTVLLKDINAGSTGSSASSFVALPNGTALFGATNGSTNNGSELWITDGTANGTVLLKDIESGTPGSSPTNFALLSDGKVLFSASTSTTGRELWITDGTANGTVLVKDINSGSSGSNPTSITVMPNGKAVLAATTSTSGQELWVTDGTANGTTLLKEIRSGSNGSSPTVLTLLADGRVMFKANDGTSGSEPWITDGTTAGTFLLKDINSGSLSSSVSYIVSFKPLALNQLPVIGNLGSDAVTVAPTDDATVIDQGTAASASDADAASFNDGTLTVSIGTGRVTGEDFLGIRNQGTATGQVGASGGTVTYGGAVVGTYTGGTGADDLVVTFNGSATAAVVSAVLQNITFDTSGTTSGDRTVNFTLTDGIGGTSSTASVTATVANANAPPVIGNLDGDSVAWAGEGQTVLLDAGTAATASDTENGAGSWTGSVLTVRRSVSGTATPLPSDIFSFNSNASFSESGGSLLDTANSNAVFGTVTNANGTLTVTFNGSATATLIQTVMRNILYRNDTPTGDTVIRYSLTDGNGGSTTADVTVTSDTIYVTNTADDAGTGVADGVGLREAVAIALADTTGSQTIKFASGLANGTITLGSGLAVTENLTFDSDAASGLTIAGSTITVSTGTVLTISNGGSDTLTVSSKLSGSGAVTKSGAGTATLSGSNDYSGATTVSTGTLTVDGGIGDSSAVTVSSGATLDLSGSETIGSLAGAGSVTLNGNTLTTGVANSSTSFDGVISGTGGLTKTGTGTLTLSGANSYTGATTVSAGTLTVSGGSAIADDNAVSVSSGATLALSAAETIGSLSGAGNVTLGANTLTVSPSSGSTSFSGVLSGTGGLTKSGAGSLTLSGANTYTGATTVSGGTLTVSGVSVIADGSAVTVASGATLSVPDTETVGSIAGAGAIVLGGTLTAGGNNTSTEFSGVISGSGGGSLVKQGSGTLTLSGTNTHNGGTSIFAGTIIAASTGGLGASGVDLAAGTTLSFAVTGSFGNYIQLSGAATIDVGSGYTATLSNTIDGSFDLTKSGAGTLTLSGSSTYSGSTTVSAGTVLVTGALGDTSGVTVASGATLGGTGSIFASGSSNTLTVASGATLAPGVAGTNNGIGSLTVNGNLSMSGTLAVEIAGTTAGSGYDQVIVSGGVTLASGSSAVTVARVNSFAAVNAATYTVVNQTGSGAVSNTLSGLAQGDTLSTNGDLYTVDYVGGTGNDLVVTALVNPTVSSVSATTADGTYKAGSTVTITVTFNRAVTVTGTPALALGITGRSATYSGGSGTTALTFTYTVQDGDNSADLDYASTGALTLNGGSIADSSTSLDAILTLATPGAANSLGANKAIVIDTAAPGASSAPDMTAGSDTGSSSIDNITKTTTPTFTGTAEANSTVTLYDTDGTTVLGTTAADGSGNWSITSTPLSAGTHTVTAKVTDAAGNVSSVSSGLAVTIDTSAPGAPGTPTLGSGSDTGTSVADGITSTATPTFTGIAEAGSTVTLYDTDGTTVLGTGTADGSGNYSITVSTLTAGTHSVTAKATDSAGNVSSVSPSQSVTIDATAPTVSSVTASTANGTYKSGDTVTITVAFSEVVHVTGTPTLALNSGGTATYAGGSGSSTLTFTYTVGSGETAADLDYGSTGALSGTIRDTAGNSATLTLPATGGGTSLGGAKDIVIDTTAPTVSSVTVPADATYLAGGVMEFTVTFSEAVTVGGAPTLPITFDNGEVAQAAYVSGSGGRTLTFRYTVPADKSDADGIVVGRAVVLNGGSIKDAVGNEATLTLNGTPGTGGVKVDSVIPTVDLVTSPTANGSYTTGDTVTLTVTFSEAVTVTGAPTLSLNTGRSATYAGGSGGKTLSFTYTVQSGDTAADLDAGALSLNSGTIKDASGNTATLTLPTTGAAASLGGSKDIAIDTTPPSIVNVVVPADGMYGVGRTLSVFVQFSETVAVAGGTPSILIDVGGVTREAVYNAVGSTNTVLRFDYVVQAGDNDLNGIEVKQLSMHGATIADLARTPAPTTLNGVPGTQGVLIDTEAPAAPSAPVLAAGQDSGASATDGLTNINRPTISGTAEAGSTVTVLVFGVALGTTTADANGQWSFTFATPLADGARSITTTATDLAGNVSAASPPLALTIDATATAPAAPGLAAGSDNGSPTSDRITSVTRPTLTGTAEPNSTVNVILDGALIGTVTAGADGIWSFTVATALSDGDHSVQTTATDRAGNTGTSPSQSFTVRTTTPAAPGAPTLASGDSGASSSDGLTNVTQPTLQGTATANGTVTVFVDGSAAGTARVDASGGWSLTLGSALSDGTHRVQVSATDAVGNAGTQLSDALVITVDTRGPTVSVGGTAPSLGTGATVSIGSGVSLSDASALDRVTVTLTDARAGDELVIGALPDGITATRDGNRIVLSGVASVADYQAAVRAIGLRSSASDPSFAGAASSRSISVSARDAAGNESGLATIAVTVPGSAVPATAPTTANSPSSGSFSNPFAGSSSAPALPGDSGGLTNGSSSTDAGRWITLGSISGGSSSSDAGRSITLSSIGGQGSGGSGSSSSSLSGGIGSSGSSGGSALGGGLGGGWGGGLGAGGDGLGGSGLGSGLPGSPNNGGIGTGTPSGTGPTDGNGQPRGQAGPRTGTPQRGTAPDQGAPGRGQGNANQGNAPADEGRGQPPNPQGQDRGGTDAPDGSTSRQDVGQRGGGTGGQADVALVGRVSPGFAHQVARAYGGPAGASALLAALANHVLPESRAS</sequence>
<feature type="domain" description="SbsA Ig-like" evidence="3">
    <location>
        <begin position="269"/>
        <end position="396"/>
    </location>
</feature>
<feature type="domain" description="Bacterial Ig-like" evidence="5">
    <location>
        <begin position="2728"/>
        <end position="2822"/>
    </location>
</feature>
<feature type="domain" description="Bacterial Ig-like" evidence="5">
    <location>
        <begin position="2630"/>
        <end position="2723"/>
    </location>
</feature>
<geneLocation type="plasmid" evidence="6 7">
    <name>AZO_p1</name>
</geneLocation>
<dbReference type="OrthoDB" id="7291707at2"/>
<dbReference type="InterPro" id="IPR013783">
    <property type="entry name" value="Ig-like_fold"/>
</dbReference>
<dbReference type="Pfam" id="PF12951">
    <property type="entry name" value="PATR"/>
    <property type="match status" value="5"/>
</dbReference>
<feature type="compositionally biased region" description="Low complexity" evidence="2">
    <location>
        <begin position="2824"/>
        <end position="2847"/>
    </location>
</feature>
<feature type="compositionally biased region" description="Polar residues" evidence="2">
    <location>
        <begin position="2801"/>
        <end position="2823"/>
    </location>
</feature>
<feature type="compositionally biased region" description="Low complexity" evidence="2">
    <location>
        <begin position="3110"/>
        <end position="3130"/>
    </location>
</feature>
<feature type="compositionally biased region" description="Polar residues" evidence="2">
    <location>
        <begin position="2059"/>
        <end position="2073"/>
    </location>
</feature>
<dbReference type="InterPro" id="IPR032812">
    <property type="entry name" value="SbsA_Ig"/>
</dbReference>
<dbReference type="Pfam" id="PF19077">
    <property type="entry name" value="Big_13"/>
    <property type="match status" value="5"/>
</dbReference>
<dbReference type="InterPro" id="IPR030916">
    <property type="entry name" value="ELWxxDGT_rpt"/>
</dbReference>
<dbReference type="KEGG" id="ali:AZOLI_p10171"/>
<evidence type="ECO:0000259" key="3">
    <source>
        <dbReference type="Pfam" id="PF13205"/>
    </source>
</evidence>
<feature type="region of interest" description="Disordered" evidence="2">
    <location>
        <begin position="2049"/>
        <end position="2073"/>
    </location>
</feature>
<feature type="region of interest" description="Disordered" evidence="2">
    <location>
        <begin position="2801"/>
        <end position="2856"/>
    </location>
</feature>
<feature type="compositionally biased region" description="Low complexity" evidence="2">
    <location>
        <begin position="3066"/>
        <end position="3086"/>
    </location>
</feature>
<feature type="region of interest" description="Disordered" evidence="2">
    <location>
        <begin position="1950"/>
        <end position="1971"/>
    </location>
</feature>
<evidence type="ECO:0000313" key="7">
    <source>
        <dbReference type="Proteomes" id="UP000005667"/>
    </source>
</evidence>
<dbReference type="NCBIfam" id="TIGR02601">
    <property type="entry name" value="autotrns_rpt"/>
    <property type="match status" value="5"/>
</dbReference>
<dbReference type="SUPFAM" id="SSF82171">
    <property type="entry name" value="DPP6 N-terminal domain-like"/>
    <property type="match status" value="1"/>
</dbReference>
<keyword evidence="6" id="KW-0614">Plasmid</keyword>
<evidence type="ECO:0000256" key="1">
    <source>
        <dbReference type="ARBA" id="ARBA00022729"/>
    </source>
</evidence>
<feature type="region of interest" description="Disordered" evidence="2">
    <location>
        <begin position="3178"/>
        <end position="3293"/>
    </location>
</feature>
<name>G7ZB69_AZOL4</name>
<dbReference type="SUPFAM" id="SSF51126">
    <property type="entry name" value="Pectin lyase-like"/>
    <property type="match status" value="2"/>
</dbReference>